<dbReference type="OrthoDB" id="444945at2759"/>
<dbReference type="STRING" id="6669.E9HF22"/>
<keyword evidence="4" id="KW-0342">GTP-binding</keyword>
<dbReference type="PROSITE" id="PS51721">
    <property type="entry name" value="G_CP"/>
    <property type="match status" value="1"/>
</dbReference>
<dbReference type="PRINTS" id="PR00326">
    <property type="entry name" value="GTP1OBG"/>
</dbReference>
<dbReference type="EMBL" id="GL732633">
    <property type="protein sequence ID" value="EFX69662.1"/>
    <property type="molecule type" value="Genomic_DNA"/>
</dbReference>
<dbReference type="FunFam" id="1.10.1580.10:FF:000002">
    <property type="entry name" value="Guanine nucleotide-binding protein-like 3 (nucleolar)-like"/>
    <property type="match status" value="1"/>
</dbReference>
<gene>
    <name evidence="9" type="ORF">DAPPUDRAFT_300860</name>
</gene>
<dbReference type="InterPro" id="IPR014813">
    <property type="entry name" value="Gnl3_N_dom"/>
</dbReference>
<dbReference type="OMA" id="NWIKYFR"/>
<dbReference type="Gene3D" id="3.40.50.300">
    <property type="entry name" value="P-loop containing nucleotide triphosphate hydrolases"/>
    <property type="match status" value="1"/>
</dbReference>
<dbReference type="InParanoid" id="E9HF22"/>
<feature type="compositionally biased region" description="Acidic residues" evidence="7">
    <location>
        <begin position="488"/>
        <end position="501"/>
    </location>
</feature>
<evidence type="ECO:0000256" key="7">
    <source>
        <dbReference type="SAM" id="MobiDB-lite"/>
    </source>
</evidence>
<evidence type="ECO:0000313" key="9">
    <source>
        <dbReference type="EMBL" id="EFX69662.1"/>
    </source>
</evidence>
<dbReference type="PhylomeDB" id="E9HF22"/>
<comment type="subcellular location">
    <subcellularLocation>
        <location evidence="1">Nucleus</location>
    </subcellularLocation>
</comment>
<dbReference type="InterPro" id="IPR030378">
    <property type="entry name" value="G_CP_dom"/>
</dbReference>
<feature type="compositionally biased region" description="Basic residues" evidence="7">
    <location>
        <begin position="552"/>
        <end position="566"/>
    </location>
</feature>
<dbReference type="GO" id="GO:0005730">
    <property type="term" value="C:nucleolus"/>
    <property type="evidence" value="ECO:0000318"/>
    <property type="project" value="GO_Central"/>
</dbReference>
<dbReference type="eggNOG" id="KOG2484">
    <property type="taxonomic scope" value="Eukaryota"/>
</dbReference>
<feature type="region of interest" description="Disordered" evidence="7">
    <location>
        <begin position="538"/>
        <end position="574"/>
    </location>
</feature>
<keyword evidence="10" id="KW-1185">Reference proteome</keyword>
<evidence type="ECO:0000256" key="3">
    <source>
        <dbReference type="ARBA" id="ARBA00023054"/>
    </source>
</evidence>
<evidence type="ECO:0000256" key="2">
    <source>
        <dbReference type="ARBA" id="ARBA00022741"/>
    </source>
</evidence>
<reference evidence="9 10" key="1">
    <citation type="journal article" date="2011" name="Science">
        <title>The ecoresponsive genome of Daphnia pulex.</title>
        <authorList>
            <person name="Colbourne J.K."/>
            <person name="Pfrender M.E."/>
            <person name="Gilbert D."/>
            <person name="Thomas W.K."/>
            <person name="Tucker A."/>
            <person name="Oakley T.H."/>
            <person name="Tokishita S."/>
            <person name="Aerts A."/>
            <person name="Arnold G.J."/>
            <person name="Basu M.K."/>
            <person name="Bauer D.J."/>
            <person name="Caceres C.E."/>
            <person name="Carmel L."/>
            <person name="Casola C."/>
            <person name="Choi J.H."/>
            <person name="Detter J.C."/>
            <person name="Dong Q."/>
            <person name="Dusheyko S."/>
            <person name="Eads B.D."/>
            <person name="Frohlich T."/>
            <person name="Geiler-Samerotte K.A."/>
            <person name="Gerlach D."/>
            <person name="Hatcher P."/>
            <person name="Jogdeo S."/>
            <person name="Krijgsveld J."/>
            <person name="Kriventseva E.V."/>
            <person name="Kultz D."/>
            <person name="Laforsch C."/>
            <person name="Lindquist E."/>
            <person name="Lopez J."/>
            <person name="Manak J.R."/>
            <person name="Muller J."/>
            <person name="Pangilinan J."/>
            <person name="Patwardhan R.P."/>
            <person name="Pitluck S."/>
            <person name="Pritham E.J."/>
            <person name="Rechtsteiner A."/>
            <person name="Rho M."/>
            <person name="Rogozin I.B."/>
            <person name="Sakarya O."/>
            <person name="Salamov A."/>
            <person name="Schaack S."/>
            <person name="Shapiro H."/>
            <person name="Shiga Y."/>
            <person name="Skalitzky C."/>
            <person name="Smith Z."/>
            <person name="Souvorov A."/>
            <person name="Sung W."/>
            <person name="Tang Z."/>
            <person name="Tsuchiya D."/>
            <person name="Tu H."/>
            <person name="Vos H."/>
            <person name="Wang M."/>
            <person name="Wolf Y.I."/>
            <person name="Yamagata H."/>
            <person name="Yamada T."/>
            <person name="Ye Y."/>
            <person name="Shaw J.R."/>
            <person name="Andrews J."/>
            <person name="Crease T.J."/>
            <person name="Tang H."/>
            <person name="Lucas S.M."/>
            <person name="Robertson H.M."/>
            <person name="Bork P."/>
            <person name="Koonin E.V."/>
            <person name="Zdobnov E.M."/>
            <person name="Grigoriev I.V."/>
            <person name="Lynch M."/>
            <person name="Boore J.L."/>
        </authorList>
    </citation>
    <scope>NUCLEOTIDE SEQUENCE [LARGE SCALE GENOMIC DNA]</scope>
</reference>
<evidence type="ECO:0000256" key="4">
    <source>
        <dbReference type="ARBA" id="ARBA00023134"/>
    </source>
</evidence>
<protein>
    <recommendedName>
        <fullName evidence="6">Guanine nucleotide-binding protein-like 3 homolog</fullName>
    </recommendedName>
</protein>
<dbReference type="PANTHER" id="PTHR11089">
    <property type="entry name" value="GTP-BINDING PROTEIN-RELATED"/>
    <property type="match status" value="1"/>
</dbReference>
<feature type="region of interest" description="Disordered" evidence="7">
    <location>
        <begin position="484"/>
        <end position="512"/>
    </location>
</feature>
<dbReference type="InterPro" id="IPR050755">
    <property type="entry name" value="TRAFAC_YlqF/YawG_RiboMat"/>
</dbReference>
<dbReference type="GO" id="GO:0005525">
    <property type="term" value="F:GTP binding"/>
    <property type="evidence" value="ECO:0007669"/>
    <property type="project" value="UniProtKB-KW"/>
</dbReference>
<feature type="domain" description="CP-type G" evidence="8">
    <location>
        <begin position="144"/>
        <end position="329"/>
    </location>
</feature>
<name>E9HF22_DAPPU</name>
<dbReference type="InterPro" id="IPR023179">
    <property type="entry name" value="GTP-bd_ortho_bundle_sf"/>
</dbReference>
<evidence type="ECO:0000259" key="8">
    <source>
        <dbReference type="PROSITE" id="PS51721"/>
    </source>
</evidence>
<dbReference type="AlphaFoldDB" id="E9HF22"/>
<evidence type="ECO:0000313" key="10">
    <source>
        <dbReference type="Proteomes" id="UP000000305"/>
    </source>
</evidence>
<feature type="region of interest" description="Disordered" evidence="7">
    <location>
        <begin position="23"/>
        <end position="54"/>
    </location>
</feature>
<evidence type="ECO:0000256" key="1">
    <source>
        <dbReference type="ARBA" id="ARBA00004123"/>
    </source>
</evidence>
<evidence type="ECO:0000256" key="6">
    <source>
        <dbReference type="ARBA" id="ARBA00069022"/>
    </source>
</evidence>
<dbReference type="FunFam" id="3.40.50.300:FF:000493">
    <property type="entry name" value="Guanine nucleotide-binding protein-like 3-like protein"/>
    <property type="match status" value="1"/>
</dbReference>
<dbReference type="Gene3D" id="1.10.1580.10">
    <property type="match status" value="1"/>
</dbReference>
<dbReference type="FunCoup" id="E9HF22">
    <property type="interactions" value="1689"/>
</dbReference>
<dbReference type="HOGENOM" id="CLU_011106_5_3_1"/>
<accession>E9HF22</accession>
<evidence type="ECO:0000256" key="5">
    <source>
        <dbReference type="ARBA" id="ARBA00023242"/>
    </source>
</evidence>
<dbReference type="PANTHER" id="PTHR11089:SF30">
    <property type="entry name" value="GUANINE NUCLEOTIDE-BINDING PROTEIN-LIKE 3 HOMOLOG"/>
    <property type="match status" value="1"/>
</dbReference>
<sequence>MKKQLRAKSHRLPLRRKYTILKKIKEHKRKVNRDLRRNPEKKRKPRTDRGVPNSCPFKEEILLDMEKLKQIKEREQEAKRAEVLARRKEFREAKLNGNRSIGNINTMTKDAEKRDALFQKKNFECIEVQKQAETLHDNSAKAFYKEFRKVIEAADVILEVLDARDPIGTRCKTVEQAVLDAGANKRLVLLLNKADLVPKENLTQWLKYLRNELPAIAFKASTQMQSTKLGRVRSKFLKSSQPEIQTSNCLGADTLMTLLGNYARNKGIKTAIRVGVVGLPNVGKSSIINSLKRSKSCNVGAVPGVTKMMQEVALDSKIMLLDSPGIVMATGDASDTTIALRNALRIDNLEDAIAPVEVILKRTGKEYMMLQYGLSNFETTQEFLCILAKRTGQLRKGALPDVLGAAKKILHEWNTGKIKYFTCPPETFSPTTHLAASIVADMAKEFSLDDADFNQKETNDIEQLPSVRPSTTVAVETMGIFEGNSDSQEVESTMECDDNDKESESGKDVAPTKVKISSLKSATGNKDRVKKSVVFQKKSNPELLLPGNQRSNKAKRLQMKKAKKDHARREKVGEKLASDMEAAFSGLGAM</sequence>
<keyword evidence="2" id="KW-0547">Nucleotide-binding</keyword>
<keyword evidence="3" id="KW-0175">Coiled coil</keyword>
<dbReference type="Pfam" id="PF01926">
    <property type="entry name" value="MMR_HSR1"/>
    <property type="match status" value="1"/>
</dbReference>
<keyword evidence="5" id="KW-0539">Nucleus</keyword>
<dbReference type="InterPro" id="IPR027417">
    <property type="entry name" value="P-loop_NTPase"/>
</dbReference>
<dbReference type="KEGG" id="dpx:DAPPUDRAFT_300860"/>
<dbReference type="Proteomes" id="UP000000305">
    <property type="component" value="Unassembled WGS sequence"/>
</dbReference>
<organism evidence="9 10">
    <name type="scientific">Daphnia pulex</name>
    <name type="common">Water flea</name>
    <dbReference type="NCBI Taxonomy" id="6669"/>
    <lineage>
        <taxon>Eukaryota</taxon>
        <taxon>Metazoa</taxon>
        <taxon>Ecdysozoa</taxon>
        <taxon>Arthropoda</taxon>
        <taxon>Crustacea</taxon>
        <taxon>Branchiopoda</taxon>
        <taxon>Diplostraca</taxon>
        <taxon>Cladocera</taxon>
        <taxon>Anomopoda</taxon>
        <taxon>Daphniidae</taxon>
        <taxon>Daphnia</taxon>
    </lineage>
</organism>
<dbReference type="InterPro" id="IPR006073">
    <property type="entry name" value="GTP-bd"/>
</dbReference>
<proteinExistence type="predicted"/>
<dbReference type="Pfam" id="PF08701">
    <property type="entry name" value="GN3L_Grn1"/>
    <property type="match status" value="1"/>
</dbReference>
<dbReference type="SUPFAM" id="SSF52540">
    <property type="entry name" value="P-loop containing nucleoside triphosphate hydrolases"/>
    <property type="match status" value="1"/>
</dbReference>
<dbReference type="CDD" id="cd04178">
    <property type="entry name" value="Nucleostemin_like"/>
    <property type="match status" value="1"/>
</dbReference>